<dbReference type="Gene3D" id="3.40.50.850">
    <property type="entry name" value="Isochorismatase-like"/>
    <property type="match status" value="1"/>
</dbReference>
<dbReference type="InterPro" id="IPR050272">
    <property type="entry name" value="Isochorismatase-like_hydrls"/>
</dbReference>
<proteinExistence type="predicted"/>
<name>A0ABT7U5Q9_9BACE</name>
<gene>
    <name evidence="3" type="ORF">QUW02_07990</name>
</gene>
<dbReference type="PANTHER" id="PTHR43540">
    <property type="entry name" value="PEROXYUREIDOACRYLATE/UREIDOACRYLATE AMIDOHYDROLASE-RELATED"/>
    <property type="match status" value="1"/>
</dbReference>
<evidence type="ECO:0000313" key="4">
    <source>
        <dbReference type="Proteomes" id="UP001228403"/>
    </source>
</evidence>
<feature type="domain" description="Isochorismatase-like" evidence="2">
    <location>
        <begin position="4"/>
        <end position="165"/>
    </location>
</feature>
<organism evidence="3 4">
    <name type="scientific">Bacteroides eggerthii</name>
    <dbReference type="NCBI Taxonomy" id="28111"/>
    <lineage>
        <taxon>Bacteria</taxon>
        <taxon>Pseudomonadati</taxon>
        <taxon>Bacteroidota</taxon>
        <taxon>Bacteroidia</taxon>
        <taxon>Bacteroidales</taxon>
        <taxon>Bacteroidaceae</taxon>
        <taxon>Bacteroides</taxon>
    </lineage>
</organism>
<evidence type="ECO:0000259" key="2">
    <source>
        <dbReference type="Pfam" id="PF00857"/>
    </source>
</evidence>
<reference evidence="4" key="1">
    <citation type="submission" date="2023-07" db="EMBL/GenBank/DDBJ databases">
        <title>Identification and characterization of horizontal gene transfer across gut microbiota members of farm animals based on homology search.</title>
        <authorList>
            <person name="Schwarzerova J."/>
            <person name="Nykrynova M."/>
            <person name="Jureckova K."/>
            <person name="Cejkova D."/>
            <person name="Rychlik I."/>
        </authorList>
    </citation>
    <scope>NUCLEOTIDE SEQUENCE [LARGE SCALE GENOMIC DNA]</scope>
    <source>
        <strain evidence="4">ET4</strain>
    </source>
</reference>
<dbReference type="GO" id="GO:0016787">
    <property type="term" value="F:hydrolase activity"/>
    <property type="evidence" value="ECO:0007669"/>
    <property type="project" value="UniProtKB-KW"/>
</dbReference>
<dbReference type="CDD" id="cd00431">
    <property type="entry name" value="cysteine_hydrolases"/>
    <property type="match status" value="1"/>
</dbReference>
<keyword evidence="4" id="KW-1185">Reference proteome</keyword>
<dbReference type="InterPro" id="IPR000868">
    <property type="entry name" value="Isochorismatase-like_dom"/>
</dbReference>
<accession>A0ABT7U5Q9</accession>
<keyword evidence="1 3" id="KW-0378">Hydrolase</keyword>
<dbReference type="SUPFAM" id="SSF52499">
    <property type="entry name" value="Isochorismatase-like hydrolases"/>
    <property type="match status" value="1"/>
</dbReference>
<evidence type="ECO:0000313" key="3">
    <source>
        <dbReference type="EMBL" id="MDM8145859.1"/>
    </source>
</evidence>
<dbReference type="Pfam" id="PF00857">
    <property type="entry name" value="Isochorismatase"/>
    <property type="match status" value="1"/>
</dbReference>
<dbReference type="Proteomes" id="UP001228403">
    <property type="component" value="Unassembled WGS sequence"/>
</dbReference>
<sequence>MKYLVVIDMQYDFVNGTLGTPEAVAILDKVKNKISAYHEHPENCRILYTQDTHTEDYFYSQEGRYLPVIHCMKGTEGWNIVKELLVPGAEIIEKPTFGSLELAERIAAAGDVENIELVGVCTDICVISNALILKARFPEVPISIDSRCCAGVTPESHERAIATMRMCHIDIPFLK</sequence>
<protein>
    <submittedName>
        <fullName evidence="3">Isochorismatase family cysteine hydrolase</fullName>
        <ecNumber evidence="3">3.-.-.-</ecNumber>
    </submittedName>
</protein>
<dbReference type="PANTHER" id="PTHR43540:SF6">
    <property type="entry name" value="ISOCHORISMATASE-LIKE DOMAIN-CONTAINING PROTEIN"/>
    <property type="match status" value="1"/>
</dbReference>
<comment type="caution">
    <text evidence="3">The sequence shown here is derived from an EMBL/GenBank/DDBJ whole genome shotgun (WGS) entry which is preliminary data.</text>
</comment>
<dbReference type="EC" id="3.-.-.-" evidence="3"/>
<dbReference type="InterPro" id="IPR036380">
    <property type="entry name" value="Isochorismatase-like_sf"/>
</dbReference>
<dbReference type="EMBL" id="JAUDCF010000016">
    <property type="protein sequence ID" value="MDM8145859.1"/>
    <property type="molecule type" value="Genomic_DNA"/>
</dbReference>
<evidence type="ECO:0000256" key="1">
    <source>
        <dbReference type="ARBA" id="ARBA00022801"/>
    </source>
</evidence>